<dbReference type="KEGG" id="bze:COCCADRAFT_107812"/>
<dbReference type="Proteomes" id="UP000053841">
    <property type="component" value="Unassembled WGS sequence"/>
</dbReference>
<sequence length="57" mass="6497">MFSVLRCIRAQWQKRNFLDACFPRDFFFQGFLGLLRVCSLSSAALARLIALRGLTNG</sequence>
<accession>W6XNN6</accession>
<gene>
    <name evidence="1" type="ORF">COCCADRAFT_107812</name>
</gene>
<proteinExistence type="predicted"/>
<protein>
    <submittedName>
        <fullName evidence="1">Uncharacterized protein</fullName>
    </submittedName>
</protein>
<dbReference type="GeneID" id="19143633"/>
<dbReference type="EMBL" id="KI964777">
    <property type="protein sequence ID" value="EUC28947.1"/>
    <property type="molecule type" value="Genomic_DNA"/>
</dbReference>
<name>W6XNN6_COCC2</name>
<evidence type="ECO:0000313" key="2">
    <source>
        <dbReference type="Proteomes" id="UP000053841"/>
    </source>
</evidence>
<organism evidence="1 2">
    <name type="scientific">Cochliobolus carbonum (strain 26-R-13)</name>
    <name type="common">Maize leaf spot fungus</name>
    <name type="synonym">Bipolaris zeicola</name>
    <dbReference type="NCBI Taxonomy" id="930089"/>
    <lineage>
        <taxon>Eukaryota</taxon>
        <taxon>Fungi</taxon>
        <taxon>Dikarya</taxon>
        <taxon>Ascomycota</taxon>
        <taxon>Pezizomycotina</taxon>
        <taxon>Dothideomycetes</taxon>
        <taxon>Pleosporomycetidae</taxon>
        <taxon>Pleosporales</taxon>
        <taxon>Pleosporineae</taxon>
        <taxon>Pleosporaceae</taxon>
        <taxon>Bipolaris</taxon>
    </lineage>
</organism>
<dbReference type="HOGENOM" id="CLU_2996228_0_0_1"/>
<reference evidence="1 2" key="1">
    <citation type="journal article" date="2013" name="PLoS Genet.">
        <title>Comparative genome structure, secondary metabolite, and effector coding capacity across Cochliobolus pathogens.</title>
        <authorList>
            <person name="Condon B.J."/>
            <person name="Leng Y."/>
            <person name="Wu D."/>
            <person name="Bushley K.E."/>
            <person name="Ohm R.A."/>
            <person name="Otillar R."/>
            <person name="Martin J."/>
            <person name="Schackwitz W."/>
            <person name="Grimwood J."/>
            <person name="MohdZainudin N."/>
            <person name="Xue C."/>
            <person name="Wang R."/>
            <person name="Manning V.A."/>
            <person name="Dhillon B."/>
            <person name="Tu Z.J."/>
            <person name="Steffenson B.J."/>
            <person name="Salamov A."/>
            <person name="Sun H."/>
            <person name="Lowry S."/>
            <person name="LaButti K."/>
            <person name="Han J."/>
            <person name="Copeland A."/>
            <person name="Lindquist E."/>
            <person name="Barry K."/>
            <person name="Schmutz J."/>
            <person name="Baker S.E."/>
            <person name="Ciuffetti L.M."/>
            <person name="Grigoriev I.V."/>
            <person name="Zhong S."/>
            <person name="Turgeon B.G."/>
        </authorList>
    </citation>
    <scope>NUCLEOTIDE SEQUENCE [LARGE SCALE GENOMIC DNA]</scope>
    <source>
        <strain evidence="1 2">26-R-13</strain>
    </source>
</reference>
<keyword evidence="2" id="KW-1185">Reference proteome</keyword>
<evidence type="ECO:0000313" key="1">
    <source>
        <dbReference type="EMBL" id="EUC28947.1"/>
    </source>
</evidence>
<dbReference type="RefSeq" id="XP_007716756.1">
    <property type="nucleotide sequence ID" value="XM_007718566.1"/>
</dbReference>
<dbReference type="AlphaFoldDB" id="W6XNN6"/>